<reference evidence="3" key="1">
    <citation type="journal article" date="2019" name="Int. J. Syst. Evol. Microbiol.">
        <title>The Global Catalogue of Microorganisms (GCM) 10K type strain sequencing project: providing services to taxonomists for standard genome sequencing and annotation.</title>
        <authorList>
            <consortium name="The Broad Institute Genomics Platform"/>
            <consortium name="The Broad Institute Genome Sequencing Center for Infectious Disease"/>
            <person name="Wu L."/>
            <person name="Ma J."/>
        </authorList>
    </citation>
    <scope>NUCLEOTIDE SEQUENCE [LARGE SCALE GENOMIC DNA]</scope>
    <source>
        <strain evidence="3">JCM 4816</strain>
    </source>
</reference>
<proteinExistence type="predicted"/>
<evidence type="ECO:0000256" key="1">
    <source>
        <dbReference type="SAM" id="SignalP"/>
    </source>
</evidence>
<feature type="signal peptide" evidence="1">
    <location>
        <begin position="1"/>
        <end position="19"/>
    </location>
</feature>
<dbReference type="Proteomes" id="UP001501455">
    <property type="component" value="Unassembled WGS sequence"/>
</dbReference>
<feature type="chain" id="PRO_5047515838" evidence="1">
    <location>
        <begin position="20"/>
        <end position="152"/>
    </location>
</feature>
<protein>
    <submittedName>
        <fullName evidence="2">Uncharacterized protein</fullName>
    </submittedName>
</protein>
<accession>A0ABP6U8P6</accession>
<comment type="caution">
    <text evidence="2">The sequence shown here is derived from an EMBL/GenBank/DDBJ whole genome shotgun (WGS) entry which is preliminary data.</text>
</comment>
<evidence type="ECO:0000313" key="3">
    <source>
        <dbReference type="Proteomes" id="UP001501455"/>
    </source>
</evidence>
<organism evidence="2 3">
    <name type="scientific">Streptomyces prasinosporus</name>
    <dbReference type="NCBI Taxonomy" id="68256"/>
    <lineage>
        <taxon>Bacteria</taxon>
        <taxon>Bacillati</taxon>
        <taxon>Actinomycetota</taxon>
        <taxon>Actinomycetes</taxon>
        <taxon>Kitasatosporales</taxon>
        <taxon>Streptomycetaceae</taxon>
        <taxon>Streptomyces</taxon>
        <taxon>Streptomyces albogriseolus group</taxon>
    </lineage>
</organism>
<keyword evidence="1" id="KW-0732">Signal</keyword>
<dbReference type="EMBL" id="BAAAXF010000081">
    <property type="protein sequence ID" value="GAA3504093.1"/>
    <property type="molecule type" value="Genomic_DNA"/>
</dbReference>
<sequence>MLDQTLAALALSGATTVVAAMATDAWEAARTGTARLLGRGEPPRQATVEHQLDADAELVLSEADSPGVRRELVPVWNRRLAAFLRENPAAADELRALLDEIRPALPQGESRWVQQVTAHGQGTAFGVQGGDIHYHAGPATPAAGEAAQADRG</sequence>
<gene>
    <name evidence="2" type="ORF">GCM10019016_112060</name>
</gene>
<dbReference type="GeneID" id="97387020"/>
<keyword evidence="3" id="KW-1185">Reference proteome</keyword>
<dbReference type="RefSeq" id="WP_193458191.1">
    <property type="nucleotide sequence ID" value="NZ_BAAAXF010000081.1"/>
</dbReference>
<name>A0ABP6U8P6_9ACTN</name>
<evidence type="ECO:0000313" key="2">
    <source>
        <dbReference type="EMBL" id="GAA3504093.1"/>
    </source>
</evidence>